<feature type="transmembrane region" description="Helical" evidence="7">
    <location>
        <begin position="17"/>
        <end position="37"/>
    </location>
</feature>
<dbReference type="InterPro" id="IPR001626">
    <property type="entry name" value="ABC_TroCD"/>
</dbReference>
<gene>
    <name evidence="8" type="ORF">EI71_01067</name>
</gene>
<dbReference type="AlphaFoldDB" id="A0A397S121"/>
<sequence length="271" mass="29008">MILNIFEMFSLPFFQKALIVGISISICAALLGVSMVLKKNSMIGDGLSHVGYGAAAIASALNFAPLAFAMPIVVIASIFILKLTEKSKIHGDAAIAIIASSSLAIGYTVIHTAGTNIDIESYLYGSINFITTEELIISVSLCLIVILAFILLYNKIFALTFDETFFKSTGSKSSIYSVIIAILCSLTVVVGMKILGALLISSLIIFPTISARQVFKTYKSVIIASVIISVLCCMVGVIMNFYIDFPAGSTIVIVNLIVLLIFIAIGKILKR</sequence>
<keyword evidence="4 7" id="KW-1133">Transmembrane helix</keyword>
<evidence type="ECO:0000256" key="1">
    <source>
        <dbReference type="ARBA" id="ARBA00004141"/>
    </source>
</evidence>
<evidence type="ECO:0000313" key="8">
    <source>
        <dbReference type="EMBL" id="RIA75894.1"/>
    </source>
</evidence>
<dbReference type="GO" id="GO:0043190">
    <property type="term" value="C:ATP-binding cassette (ABC) transporter complex"/>
    <property type="evidence" value="ECO:0007669"/>
    <property type="project" value="InterPro"/>
</dbReference>
<keyword evidence="6" id="KW-0813">Transport</keyword>
<feature type="transmembrane region" description="Helical" evidence="7">
    <location>
        <begin position="249"/>
        <end position="269"/>
    </location>
</feature>
<dbReference type="InterPro" id="IPR037294">
    <property type="entry name" value="ABC_BtuC-like"/>
</dbReference>
<evidence type="ECO:0000256" key="7">
    <source>
        <dbReference type="SAM" id="Phobius"/>
    </source>
</evidence>
<dbReference type="GO" id="GO:0010043">
    <property type="term" value="P:response to zinc ion"/>
    <property type="evidence" value="ECO:0007669"/>
    <property type="project" value="TreeGrafter"/>
</dbReference>
<dbReference type="FunCoup" id="A0A397S121">
    <property type="interactions" value="85"/>
</dbReference>
<feature type="transmembrane region" description="Helical" evidence="7">
    <location>
        <begin position="174"/>
        <end position="200"/>
    </location>
</feature>
<comment type="similarity">
    <text evidence="2 6">Belongs to the ABC-3 integral membrane protein family.</text>
</comment>
<evidence type="ECO:0000256" key="4">
    <source>
        <dbReference type="ARBA" id="ARBA00022989"/>
    </source>
</evidence>
<comment type="subcellular location">
    <subcellularLocation>
        <location evidence="6">Cell membrane</location>
        <topology evidence="6">Multi-pass membrane protein</topology>
    </subcellularLocation>
    <subcellularLocation>
        <location evidence="1">Membrane</location>
        <topology evidence="1">Multi-pass membrane protein</topology>
    </subcellularLocation>
</comment>
<evidence type="ECO:0000256" key="2">
    <source>
        <dbReference type="ARBA" id="ARBA00008034"/>
    </source>
</evidence>
<keyword evidence="5 7" id="KW-0472">Membrane</keyword>
<dbReference type="Gene3D" id="1.10.3470.10">
    <property type="entry name" value="ABC transporter involved in vitamin B12 uptake, BtuC"/>
    <property type="match status" value="1"/>
</dbReference>
<dbReference type="PANTHER" id="PTHR30477">
    <property type="entry name" value="ABC-TRANSPORTER METAL-BINDING PROTEIN"/>
    <property type="match status" value="1"/>
</dbReference>
<comment type="caution">
    <text evidence="8">The sequence shown here is derived from an EMBL/GenBank/DDBJ whole genome shotgun (WGS) entry which is preliminary data.</text>
</comment>
<dbReference type="InParanoid" id="A0A397S121"/>
<protein>
    <submittedName>
        <fullName evidence="8">Zinc transport system permease protein</fullName>
    </submittedName>
</protein>
<dbReference type="Proteomes" id="UP000266506">
    <property type="component" value="Unassembled WGS sequence"/>
</dbReference>
<feature type="transmembrane region" description="Helical" evidence="7">
    <location>
        <begin position="49"/>
        <end position="81"/>
    </location>
</feature>
<dbReference type="EMBL" id="QXEV01000009">
    <property type="protein sequence ID" value="RIA75894.1"/>
    <property type="molecule type" value="Genomic_DNA"/>
</dbReference>
<organism evidence="8 9">
    <name type="scientific">Anaeroplasma bactoclasticum</name>
    <dbReference type="NCBI Taxonomy" id="2088"/>
    <lineage>
        <taxon>Bacteria</taxon>
        <taxon>Bacillati</taxon>
        <taxon>Mycoplasmatota</taxon>
        <taxon>Mollicutes</taxon>
        <taxon>Anaeroplasmatales</taxon>
        <taxon>Anaeroplasmataceae</taxon>
        <taxon>Anaeroplasma</taxon>
    </lineage>
</organism>
<evidence type="ECO:0000256" key="6">
    <source>
        <dbReference type="RuleBase" id="RU003943"/>
    </source>
</evidence>
<evidence type="ECO:0000256" key="5">
    <source>
        <dbReference type="ARBA" id="ARBA00023136"/>
    </source>
</evidence>
<dbReference type="RefSeq" id="WP_119016214.1">
    <property type="nucleotide sequence ID" value="NZ_QXEV01000009.1"/>
</dbReference>
<keyword evidence="9" id="KW-1185">Reference proteome</keyword>
<name>A0A397S121_9MOLU</name>
<dbReference type="OrthoDB" id="9798540at2"/>
<feature type="transmembrane region" description="Helical" evidence="7">
    <location>
        <begin position="221"/>
        <end position="243"/>
    </location>
</feature>
<evidence type="ECO:0000256" key="3">
    <source>
        <dbReference type="ARBA" id="ARBA00022692"/>
    </source>
</evidence>
<feature type="transmembrane region" description="Helical" evidence="7">
    <location>
        <begin position="135"/>
        <end position="154"/>
    </location>
</feature>
<accession>A0A397S121</accession>
<feature type="transmembrane region" description="Helical" evidence="7">
    <location>
        <begin position="93"/>
        <end position="114"/>
    </location>
</feature>
<dbReference type="GO" id="GO:0055085">
    <property type="term" value="P:transmembrane transport"/>
    <property type="evidence" value="ECO:0007669"/>
    <property type="project" value="InterPro"/>
</dbReference>
<reference evidence="8 9" key="1">
    <citation type="submission" date="2018-08" db="EMBL/GenBank/DDBJ databases">
        <title>Genomic Encyclopedia of Archaeal and Bacterial Type Strains, Phase II (KMG-II): from individual species to whole genera.</title>
        <authorList>
            <person name="Goeker M."/>
        </authorList>
    </citation>
    <scope>NUCLEOTIDE SEQUENCE [LARGE SCALE GENOMIC DNA]</scope>
    <source>
        <strain evidence="8 9">ATCC 27112</strain>
    </source>
</reference>
<keyword evidence="3 6" id="KW-0812">Transmembrane</keyword>
<dbReference type="Pfam" id="PF00950">
    <property type="entry name" value="ABC-3"/>
    <property type="match status" value="1"/>
</dbReference>
<evidence type="ECO:0000313" key="9">
    <source>
        <dbReference type="Proteomes" id="UP000266506"/>
    </source>
</evidence>
<dbReference type="SUPFAM" id="SSF81345">
    <property type="entry name" value="ABC transporter involved in vitamin B12 uptake, BtuC"/>
    <property type="match status" value="1"/>
</dbReference>
<dbReference type="PANTHER" id="PTHR30477:SF0">
    <property type="entry name" value="METAL TRANSPORT SYSTEM MEMBRANE PROTEIN TM_0125-RELATED"/>
    <property type="match status" value="1"/>
</dbReference>
<proteinExistence type="inferred from homology"/>